<dbReference type="SUPFAM" id="SSF48452">
    <property type="entry name" value="TPR-like"/>
    <property type="match status" value="1"/>
</dbReference>
<evidence type="ECO:0000313" key="2">
    <source>
        <dbReference type="Proteomes" id="UP000233786"/>
    </source>
</evidence>
<name>A0A2N3Y6S3_SACSN</name>
<protein>
    <recommendedName>
        <fullName evidence="3">Transcriptional regulator</fullName>
    </recommendedName>
</protein>
<dbReference type="Proteomes" id="UP000233786">
    <property type="component" value="Unassembled WGS sequence"/>
</dbReference>
<dbReference type="STRING" id="994479.GCA_000194155_05212"/>
<evidence type="ECO:0008006" key="3">
    <source>
        <dbReference type="Google" id="ProtNLM"/>
    </source>
</evidence>
<dbReference type="AlphaFoldDB" id="A0A2N3Y6S3"/>
<accession>A0A2N3Y6S3</accession>
<comment type="caution">
    <text evidence="1">The sequence shown here is derived from an EMBL/GenBank/DDBJ whole genome shotgun (WGS) entry which is preliminary data.</text>
</comment>
<sequence length="359" mass="39064">MQAHWREQPPEQPHVDAFIRSGYAHAVTRWLAVPADPIDGTDHPVAVRDQRRMGQQDLRELGEAADQARVWDAQFGGGDWRVSSVTQCLRDRAIPLLVGSHTDGVGRRLLVISAELSRVVAWAAFDSGHSGTAQQHFIQALRLARASGDVEAGSYILSTMAVHSMLEGEPDQALDMAHGAFHHGRGRASRRVLAFAKLAEARAHGCLGDANSASTALSRAERLLDTVQPTSDPPWLSYVTHSRLAADATEIFRDLRNPAAALRWSKQATDMTADRNPRAVGLRLAVVATAHCQARDLDRALDCGHQALYTLARVSSARAGRALHSVASALAAFDDPRVHDFTSLLHHQRTLTPANATVR</sequence>
<evidence type="ECO:0000313" key="1">
    <source>
        <dbReference type="EMBL" id="PKW18636.1"/>
    </source>
</evidence>
<dbReference type="InterPro" id="IPR011990">
    <property type="entry name" value="TPR-like_helical_dom_sf"/>
</dbReference>
<organism evidence="1 2">
    <name type="scientific">Saccharopolyspora spinosa</name>
    <dbReference type="NCBI Taxonomy" id="60894"/>
    <lineage>
        <taxon>Bacteria</taxon>
        <taxon>Bacillati</taxon>
        <taxon>Actinomycetota</taxon>
        <taxon>Actinomycetes</taxon>
        <taxon>Pseudonocardiales</taxon>
        <taxon>Pseudonocardiaceae</taxon>
        <taxon>Saccharopolyspora</taxon>
    </lineage>
</organism>
<dbReference type="EMBL" id="PJNB01000001">
    <property type="protein sequence ID" value="PKW18636.1"/>
    <property type="molecule type" value="Genomic_DNA"/>
</dbReference>
<gene>
    <name evidence="1" type="ORF">A8926_6746</name>
</gene>
<keyword evidence="2" id="KW-1185">Reference proteome</keyword>
<reference evidence="1" key="1">
    <citation type="submission" date="2017-12" db="EMBL/GenBank/DDBJ databases">
        <title>Sequencing the genomes of 1000 Actinobacteria strains.</title>
        <authorList>
            <person name="Klenk H.-P."/>
        </authorList>
    </citation>
    <scope>NUCLEOTIDE SEQUENCE [LARGE SCALE GENOMIC DNA]</scope>
    <source>
        <strain evidence="1">DSM 44228</strain>
    </source>
</reference>
<dbReference type="Gene3D" id="1.25.40.10">
    <property type="entry name" value="Tetratricopeptide repeat domain"/>
    <property type="match status" value="1"/>
</dbReference>
<proteinExistence type="predicted"/>